<feature type="compositionally biased region" description="Polar residues" evidence="1">
    <location>
        <begin position="661"/>
        <end position="680"/>
    </location>
</feature>
<feature type="region of interest" description="Disordered" evidence="1">
    <location>
        <begin position="1"/>
        <end position="67"/>
    </location>
</feature>
<dbReference type="PANTHER" id="PTHR13594">
    <property type="entry name" value="CENTRIOLAR COILED-COIL PROTEIN OF 110 KDA"/>
    <property type="match status" value="1"/>
</dbReference>
<name>A0A6I8UGS7_DROPS</name>
<gene>
    <name evidence="3" type="primary">Cp110</name>
</gene>
<dbReference type="GO" id="GO:0007099">
    <property type="term" value="P:centriole replication"/>
    <property type="evidence" value="ECO:0007669"/>
    <property type="project" value="InterPro"/>
</dbReference>
<dbReference type="GO" id="GO:0005814">
    <property type="term" value="C:centriole"/>
    <property type="evidence" value="ECO:0007669"/>
    <property type="project" value="InterPro"/>
</dbReference>
<dbReference type="RefSeq" id="XP_001355287.4">
    <property type="nucleotide sequence ID" value="XM_001355251.4"/>
</dbReference>
<sequence length="799" mass="88147">MDSTRKAMEKLLAEVEESQTQCQEGTETTATTPTETTTISGPNTPSQHSPDALSETSSNNSIGSRFHIDGQPILAPLMTETKRSDLQLSKHMALQLEKKLETVRVPGGQEDSENIGNAYTPMEARRVVPLLQQTKTYIFDQPPSTIKMPQRPQSLGIEVTDAEDAKDAKIPTILVNPPTPQQQELQPEDLTSLGCSVLTVHNRRLNNITNRILHFERSGLGKMLPPACDSLPSASTEPATVIWHGQDMEYDTSAKPSLTQTLSSLTVKLNNERAGAGICTVQRSRSFTLEEPSQVLVEHMQRTADAEARALAHFQRETVESKAKRVSRSPKSRNSIPSRGCLRMRPVSPNQQEQPPRQVMEMLLQDQPNVDQEIDLMIERTLNDHKVAANNVDGLRNYLRTHRDRFNQLVQYQHDERLRMQEEFERQQKFLINQICAEVDLSVYRDGLSKQVTVYTSTQTLQQHLASSSQGDELISSSMATTSGATCTSPSNTITISPTVLSPRTPDDSYGSVPMVDICVPNLPPPQHSSRKCLFGTGEGLPKSVSLSSDYEPQPLSGTSAPSTPRSFEMPLRNSNLSNSKRPAVSALAPRTRTASNAQKNNGRASLGPGSTKGLVQRVVGGGGGSVGRAGPKKTPPGSGNGAATRTHSTARRLPSRGLPQGQQQGSASTARKTTSTPTRGRNEEEETAAASRITAGVRGYLVRRLFRTEQVQRVVQTIRDTLIFVLNLHLETYGTSLDEEEEPGNIRLKARLLQQLCSASRTLHLIFFQTSVKERMEIISRDRKRIRTKLLSMHLKQR</sequence>
<keyword evidence="2" id="KW-1185">Reference proteome</keyword>
<feature type="region of interest" description="Disordered" evidence="1">
    <location>
        <begin position="318"/>
        <end position="355"/>
    </location>
</feature>
<feature type="compositionally biased region" description="Polar residues" evidence="1">
    <location>
        <begin position="545"/>
        <end position="566"/>
    </location>
</feature>
<evidence type="ECO:0000256" key="1">
    <source>
        <dbReference type="SAM" id="MobiDB-lite"/>
    </source>
</evidence>
<feature type="compositionally biased region" description="Low complexity" evidence="1">
    <location>
        <begin position="18"/>
        <end position="38"/>
    </location>
</feature>
<dbReference type="InterPro" id="IPR033207">
    <property type="entry name" value="CCP110"/>
</dbReference>
<dbReference type="FunCoup" id="A0A6I8UGS7">
    <property type="interactions" value="48"/>
</dbReference>
<dbReference type="InParanoid" id="A0A6I8UGS7"/>
<dbReference type="GO" id="GO:1903723">
    <property type="term" value="P:negative regulation of centriole elongation"/>
    <property type="evidence" value="ECO:0007669"/>
    <property type="project" value="TreeGrafter"/>
</dbReference>
<evidence type="ECO:0000313" key="2">
    <source>
        <dbReference type="Proteomes" id="UP000001819"/>
    </source>
</evidence>
<accession>A0A6I8UGS7</accession>
<dbReference type="InterPro" id="IPR000048">
    <property type="entry name" value="IQ_motif_EF-hand-BS"/>
</dbReference>
<dbReference type="GO" id="GO:0032465">
    <property type="term" value="P:regulation of cytokinesis"/>
    <property type="evidence" value="ECO:0007669"/>
    <property type="project" value="InterPro"/>
</dbReference>
<feature type="compositionally biased region" description="Polar residues" evidence="1">
    <location>
        <begin position="593"/>
        <end position="604"/>
    </location>
</feature>
<dbReference type="PANTHER" id="PTHR13594:SF1">
    <property type="entry name" value="CENTRIOLAR COILED-COIL PROTEIN OF 110 KDA"/>
    <property type="match status" value="1"/>
</dbReference>
<protein>
    <submittedName>
        <fullName evidence="3">Uncharacterized protein Cp110 isoform X1</fullName>
    </submittedName>
</protein>
<dbReference type="KEGG" id="dpo:4815853"/>
<dbReference type="Pfam" id="PF16025">
    <property type="entry name" value="CaM_bind"/>
    <property type="match status" value="1"/>
</dbReference>
<evidence type="ECO:0000313" key="3">
    <source>
        <dbReference type="RefSeq" id="XP_001355287.4"/>
    </source>
</evidence>
<feature type="compositionally biased region" description="Basic and acidic residues" evidence="1">
    <location>
        <begin position="1"/>
        <end position="13"/>
    </location>
</feature>
<dbReference type="AlphaFoldDB" id="A0A6I8UGS7"/>
<dbReference type="Proteomes" id="UP000001819">
    <property type="component" value="Chromosome X"/>
</dbReference>
<feature type="compositionally biased region" description="Polar residues" evidence="1">
    <location>
        <begin position="39"/>
        <end position="63"/>
    </location>
</feature>
<dbReference type="ExpressionAtlas" id="A0A6I8UGS7">
    <property type="expression patterns" value="baseline"/>
</dbReference>
<dbReference type="GO" id="GO:0032053">
    <property type="term" value="P:ciliary basal body organization"/>
    <property type="evidence" value="ECO:0007669"/>
    <property type="project" value="TreeGrafter"/>
</dbReference>
<feature type="region of interest" description="Disordered" evidence="1">
    <location>
        <begin position="545"/>
        <end position="691"/>
    </location>
</feature>
<reference evidence="3" key="1">
    <citation type="submission" date="2025-08" db="UniProtKB">
        <authorList>
            <consortium name="RefSeq"/>
        </authorList>
    </citation>
    <scope>IDENTIFICATION</scope>
    <source>
        <strain evidence="3">MV-25-SWS-2005</strain>
        <tissue evidence="3">Whole body</tissue>
    </source>
</reference>
<dbReference type="PROSITE" id="PS50096">
    <property type="entry name" value="IQ"/>
    <property type="match status" value="1"/>
</dbReference>
<organism evidence="2 3">
    <name type="scientific">Drosophila pseudoobscura pseudoobscura</name>
    <name type="common">Fruit fly</name>
    <dbReference type="NCBI Taxonomy" id="46245"/>
    <lineage>
        <taxon>Eukaryota</taxon>
        <taxon>Metazoa</taxon>
        <taxon>Ecdysozoa</taxon>
        <taxon>Arthropoda</taxon>
        <taxon>Hexapoda</taxon>
        <taxon>Insecta</taxon>
        <taxon>Pterygota</taxon>
        <taxon>Neoptera</taxon>
        <taxon>Endopterygota</taxon>
        <taxon>Diptera</taxon>
        <taxon>Brachycera</taxon>
        <taxon>Muscomorpha</taxon>
        <taxon>Ephydroidea</taxon>
        <taxon>Drosophilidae</taxon>
        <taxon>Drosophila</taxon>
        <taxon>Sophophora</taxon>
    </lineage>
</organism>
<proteinExistence type="predicted"/>
<dbReference type="SMART" id="SM00015">
    <property type="entry name" value="IQ"/>
    <property type="match status" value="1"/>
</dbReference>